<evidence type="ECO:0000313" key="1">
    <source>
        <dbReference type="EMBL" id="KAJ7686190.1"/>
    </source>
</evidence>
<dbReference type="Proteomes" id="UP001221757">
    <property type="component" value="Unassembled WGS sequence"/>
</dbReference>
<protein>
    <submittedName>
        <fullName evidence="1">Uncharacterized protein</fullName>
    </submittedName>
</protein>
<comment type="caution">
    <text evidence="1">The sequence shown here is derived from an EMBL/GenBank/DDBJ whole genome shotgun (WGS) entry which is preliminary data.</text>
</comment>
<evidence type="ECO:0000313" key="2">
    <source>
        <dbReference type="Proteomes" id="UP001221757"/>
    </source>
</evidence>
<proteinExistence type="predicted"/>
<organism evidence="1 2">
    <name type="scientific">Mycena rosella</name>
    <name type="common">Pink bonnet</name>
    <name type="synonym">Agaricus rosellus</name>
    <dbReference type="NCBI Taxonomy" id="1033263"/>
    <lineage>
        <taxon>Eukaryota</taxon>
        <taxon>Fungi</taxon>
        <taxon>Dikarya</taxon>
        <taxon>Basidiomycota</taxon>
        <taxon>Agaricomycotina</taxon>
        <taxon>Agaricomycetes</taxon>
        <taxon>Agaricomycetidae</taxon>
        <taxon>Agaricales</taxon>
        <taxon>Marasmiineae</taxon>
        <taxon>Mycenaceae</taxon>
        <taxon>Mycena</taxon>
    </lineage>
</organism>
<gene>
    <name evidence="1" type="ORF">B0H17DRAFT_1137053</name>
</gene>
<dbReference type="EMBL" id="JARKIE010000098">
    <property type="protein sequence ID" value="KAJ7686190.1"/>
    <property type="molecule type" value="Genomic_DNA"/>
</dbReference>
<dbReference type="AlphaFoldDB" id="A0AAD7GB88"/>
<reference evidence="1" key="1">
    <citation type="submission" date="2023-03" db="EMBL/GenBank/DDBJ databases">
        <title>Massive genome expansion in bonnet fungi (Mycena s.s.) driven by repeated elements and novel gene families across ecological guilds.</title>
        <authorList>
            <consortium name="Lawrence Berkeley National Laboratory"/>
            <person name="Harder C.B."/>
            <person name="Miyauchi S."/>
            <person name="Viragh M."/>
            <person name="Kuo A."/>
            <person name="Thoen E."/>
            <person name="Andreopoulos B."/>
            <person name="Lu D."/>
            <person name="Skrede I."/>
            <person name="Drula E."/>
            <person name="Henrissat B."/>
            <person name="Morin E."/>
            <person name="Kohler A."/>
            <person name="Barry K."/>
            <person name="LaButti K."/>
            <person name="Morin E."/>
            <person name="Salamov A."/>
            <person name="Lipzen A."/>
            <person name="Mereny Z."/>
            <person name="Hegedus B."/>
            <person name="Baldrian P."/>
            <person name="Stursova M."/>
            <person name="Weitz H."/>
            <person name="Taylor A."/>
            <person name="Grigoriev I.V."/>
            <person name="Nagy L.G."/>
            <person name="Martin F."/>
            <person name="Kauserud H."/>
        </authorList>
    </citation>
    <scope>NUCLEOTIDE SEQUENCE</scope>
    <source>
        <strain evidence="1">CBHHK067</strain>
    </source>
</reference>
<keyword evidence="2" id="KW-1185">Reference proteome</keyword>
<name>A0AAD7GB88_MYCRO</name>
<accession>A0AAD7GB88</accession>
<sequence>MYLFSTSVYASTHPFADAHMPNYPRNARHPLRWWRHGRSLRVYLTLGNNITEPLSDADYKARPPSLTGTSGFPMSAKCRHRTIPDEYHCTYPHIPLNADYPPAPLPRRFILLPLIAHFARYAGGDGRRGCSGESGAGRAEKDLVKLGTAVRSNDDRRIPGMGLGCAHRASAGSPFGARSLQRRDFWLLSASLWQNALARVFTVDVVSSSRKGAKDDGPTGCALKTHEADNAQLTVIARMALRGQDEHDASRSAILVVFIAVARVSDLNA</sequence>